<sequence>MDKINTTTNKMYTFLRKYFGLLLFASLSVLLWVLLMTNTGFANWYFSRHANVLSWLIRPVFMIGFCYFALKRNATLAAAMIFLTLLSSVFFQAPDVVNPTVEEFLANEKEWILGPLSVVKLTEFGALIAGIFLLGYAFWKRSLKWGIILLFIIIFLKILWSIIYGGESAVTLVYVAVFTGIVTMIWIILYRRRSLKKE</sequence>
<comment type="caution">
    <text evidence="2">The sequence shown here is derived from an EMBL/GenBank/DDBJ whole genome shotgun (WGS) entry which is preliminary data.</text>
</comment>
<keyword evidence="1" id="KW-0812">Transmembrane</keyword>
<feature type="transmembrane region" description="Helical" evidence="1">
    <location>
        <begin position="113"/>
        <end position="138"/>
    </location>
</feature>
<dbReference type="AlphaFoldDB" id="A0A2A2H3W9"/>
<dbReference type="RefSeq" id="WP_069583679.1">
    <property type="nucleotide sequence ID" value="NZ_LMVM01000033.1"/>
</dbReference>
<dbReference type="EMBL" id="LMVM01000033">
    <property type="protein sequence ID" value="PAV03983.1"/>
    <property type="molecule type" value="Genomic_DNA"/>
</dbReference>
<protein>
    <submittedName>
        <fullName evidence="2">Uncharacterized protein</fullName>
    </submittedName>
</protein>
<evidence type="ECO:0000313" key="2">
    <source>
        <dbReference type="EMBL" id="PAV03983.1"/>
    </source>
</evidence>
<evidence type="ECO:0000313" key="3">
    <source>
        <dbReference type="Proteomes" id="UP000217784"/>
    </source>
</evidence>
<name>A0A2A2H3W9_METBR</name>
<gene>
    <name evidence="2" type="ORF">ASJ80_02920</name>
</gene>
<feature type="transmembrane region" description="Helical" evidence="1">
    <location>
        <begin position="52"/>
        <end position="70"/>
    </location>
</feature>
<proteinExistence type="predicted"/>
<feature type="transmembrane region" description="Helical" evidence="1">
    <location>
        <begin position="75"/>
        <end position="93"/>
    </location>
</feature>
<keyword evidence="1" id="KW-0472">Membrane</keyword>
<feature type="transmembrane region" description="Helical" evidence="1">
    <location>
        <begin position="169"/>
        <end position="190"/>
    </location>
</feature>
<evidence type="ECO:0000256" key="1">
    <source>
        <dbReference type="SAM" id="Phobius"/>
    </source>
</evidence>
<feature type="transmembrane region" description="Helical" evidence="1">
    <location>
        <begin position="145"/>
        <end position="163"/>
    </location>
</feature>
<organism evidence="2 3">
    <name type="scientific">Methanobacterium bryantii</name>
    <dbReference type="NCBI Taxonomy" id="2161"/>
    <lineage>
        <taxon>Archaea</taxon>
        <taxon>Methanobacteriati</taxon>
        <taxon>Methanobacteriota</taxon>
        <taxon>Methanomada group</taxon>
        <taxon>Methanobacteria</taxon>
        <taxon>Methanobacteriales</taxon>
        <taxon>Methanobacteriaceae</taxon>
        <taxon>Methanobacterium</taxon>
    </lineage>
</organism>
<feature type="transmembrane region" description="Helical" evidence="1">
    <location>
        <begin position="21"/>
        <end position="46"/>
    </location>
</feature>
<keyword evidence="1" id="KW-1133">Transmembrane helix</keyword>
<reference evidence="2 3" key="1">
    <citation type="journal article" date="2017" name="BMC Genomics">
        <title>Genomic analysis of methanogenic archaea reveals a shift towards energy conservation.</title>
        <authorList>
            <person name="Gilmore S.P."/>
            <person name="Henske J.K."/>
            <person name="Sexton J.A."/>
            <person name="Solomon K.V."/>
            <person name="Seppala S."/>
            <person name="Yoo J.I."/>
            <person name="Huyett L.M."/>
            <person name="Pressman A."/>
            <person name="Cogan J.Z."/>
            <person name="Kivenson V."/>
            <person name="Peng X."/>
            <person name="Tan Y."/>
            <person name="Valentine D.L."/>
            <person name="O'Malley M.A."/>
        </authorList>
    </citation>
    <scope>NUCLEOTIDE SEQUENCE [LARGE SCALE GENOMIC DNA]</scope>
    <source>
        <strain evidence="2 3">M.o.H.</strain>
    </source>
</reference>
<dbReference type="Proteomes" id="UP000217784">
    <property type="component" value="Unassembled WGS sequence"/>
</dbReference>
<accession>A0A2A2H3W9</accession>
<keyword evidence="3" id="KW-1185">Reference proteome</keyword>